<keyword evidence="1" id="KW-1133">Transmembrane helix</keyword>
<organism evidence="3 4">
    <name type="scientific">Cryobacterium shii</name>
    <dbReference type="NCBI Taxonomy" id="1259235"/>
    <lineage>
        <taxon>Bacteria</taxon>
        <taxon>Bacillati</taxon>
        <taxon>Actinomycetota</taxon>
        <taxon>Actinomycetes</taxon>
        <taxon>Micrococcales</taxon>
        <taxon>Microbacteriaceae</taxon>
        <taxon>Cryobacterium</taxon>
    </lineage>
</organism>
<evidence type="ECO:0000313" key="3">
    <source>
        <dbReference type="EMBL" id="TFC51617.1"/>
    </source>
</evidence>
<dbReference type="EMBL" id="SOFY01000013">
    <property type="protein sequence ID" value="TFC51617.1"/>
    <property type="molecule type" value="Genomic_DNA"/>
</dbReference>
<accession>A0AAQ2C819</accession>
<keyword evidence="1" id="KW-0812">Transmembrane</keyword>
<protein>
    <recommendedName>
        <fullName evidence="2">DUF6545 domain-containing protein</fullName>
    </recommendedName>
</protein>
<comment type="caution">
    <text evidence="3">The sequence shown here is derived from an EMBL/GenBank/DDBJ whole genome shotgun (WGS) entry which is preliminary data.</text>
</comment>
<feature type="transmembrane region" description="Helical" evidence="1">
    <location>
        <begin position="170"/>
        <end position="192"/>
    </location>
</feature>
<name>A0AAQ2C819_9MICO</name>
<feature type="transmembrane region" description="Helical" evidence="1">
    <location>
        <begin position="6"/>
        <end position="24"/>
    </location>
</feature>
<dbReference type="Pfam" id="PF20182">
    <property type="entry name" value="DUF6545"/>
    <property type="match status" value="1"/>
</dbReference>
<dbReference type="Proteomes" id="UP000297403">
    <property type="component" value="Unassembled WGS sequence"/>
</dbReference>
<feature type="domain" description="DUF6545" evidence="2">
    <location>
        <begin position="244"/>
        <end position="303"/>
    </location>
</feature>
<sequence length="343" mass="38354">MQTALLAVSALLWVTAGFCLPSVIRGRRRTLFWFLTAFATTMSLQPHVIYNAVDALLGGVNVPYFIFHATAIVAITLLAALVGEAVSGERLTERRKQVSAAAAAAIIAVQAILFFGSDWHLVREIHKSFPTRWDFAAYSATTWIAMALFSISVGYACLSDLRRQRRTVTRVSLAFVAFGCWWVLVYALLSMFDAAELILLKETAFQVWSRPVYHLALLTAPISLAVGLGLTATADAIQSARKSVRHRELLWRITPLWERLLADSPELSIERRLTWPMLLIVRDPRAHLYRRYVEVRDSLLLNPGQAVSPAERALIEDIERHVRATATRRPVNHPEVLEGGGRS</sequence>
<evidence type="ECO:0000256" key="1">
    <source>
        <dbReference type="SAM" id="Phobius"/>
    </source>
</evidence>
<feature type="transmembrane region" description="Helical" evidence="1">
    <location>
        <begin position="65"/>
        <end position="86"/>
    </location>
</feature>
<reference evidence="3 4" key="1">
    <citation type="submission" date="2019-03" db="EMBL/GenBank/DDBJ databases">
        <title>Genomics of glacier-inhabiting Cryobacterium strains.</title>
        <authorList>
            <person name="Liu Q."/>
            <person name="Xin Y.-H."/>
        </authorList>
    </citation>
    <scope>NUCLEOTIDE SEQUENCE [LARGE SCALE GENOMIC DNA]</scope>
    <source>
        <strain evidence="4">TMT1-22</strain>
    </source>
</reference>
<feature type="transmembrane region" description="Helical" evidence="1">
    <location>
        <begin position="135"/>
        <end position="158"/>
    </location>
</feature>
<feature type="transmembrane region" description="Helical" evidence="1">
    <location>
        <begin position="98"/>
        <end position="115"/>
    </location>
</feature>
<evidence type="ECO:0000313" key="4">
    <source>
        <dbReference type="Proteomes" id="UP000297403"/>
    </source>
</evidence>
<keyword evidence="4" id="KW-1185">Reference proteome</keyword>
<dbReference type="RefSeq" id="WP_134366652.1">
    <property type="nucleotide sequence ID" value="NZ_SOFY01000013.1"/>
</dbReference>
<proteinExistence type="predicted"/>
<gene>
    <name evidence="3" type="ORF">E3O49_02965</name>
</gene>
<feature type="transmembrane region" description="Helical" evidence="1">
    <location>
        <begin position="212"/>
        <end position="237"/>
    </location>
</feature>
<evidence type="ECO:0000259" key="2">
    <source>
        <dbReference type="Pfam" id="PF20182"/>
    </source>
</evidence>
<dbReference type="InterPro" id="IPR046675">
    <property type="entry name" value="DUF6545"/>
</dbReference>
<feature type="transmembrane region" description="Helical" evidence="1">
    <location>
        <begin position="31"/>
        <end position="53"/>
    </location>
</feature>
<keyword evidence="1" id="KW-0472">Membrane</keyword>
<dbReference type="AlphaFoldDB" id="A0AAQ2C819"/>